<reference evidence="1 2" key="1">
    <citation type="submission" date="2013-11" db="EMBL/GenBank/DDBJ databases">
        <title>Genome sequencing of Stegodyphus mimosarum.</title>
        <authorList>
            <person name="Bechsgaard J."/>
        </authorList>
    </citation>
    <scope>NUCLEOTIDE SEQUENCE [LARGE SCALE GENOMIC DNA]</scope>
</reference>
<proteinExistence type="predicted"/>
<dbReference type="AlphaFoldDB" id="A0A087T5G8"/>
<organism evidence="1 2">
    <name type="scientific">Stegodyphus mimosarum</name>
    <name type="common">African social velvet spider</name>
    <dbReference type="NCBI Taxonomy" id="407821"/>
    <lineage>
        <taxon>Eukaryota</taxon>
        <taxon>Metazoa</taxon>
        <taxon>Ecdysozoa</taxon>
        <taxon>Arthropoda</taxon>
        <taxon>Chelicerata</taxon>
        <taxon>Arachnida</taxon>
        <taxon>Araneae</taxon>
        <taxon>Araneomorphae</taxon>
        <taxon>Entelegynae</taxon>
        <taxon>Eresoidea</taxon>
        <taxon>Eresidae</taxon>
        <taxon>Stegodyphus</taxon>
    </lineage>
</organism>
<evidence type="ECO:0000313" key="2">
    <source>
        <dbReference type="Proteomes" id="UP000054359"/>
    </source>
</evidence>
<feature type="non-terminal residue" evidence="1">
    <location>
        <position position="37"/>
    </location>
</feature>
<name>A0A087T5G8_STEMI</name>
<accession>A0A087T5G8</accession>
<keyword evidence="2" id="KW-1185">Reference proteome</keyword>
<protein>
    <recommendedName>
        <fullName evidence="3">Reverse transcriptase domain-containing protein</fullName>
    </recommendedName>
</protein>
<evidence type="ECO:0000313" key="1">
    <source>
        <dbReference type="EMBL" id="KFM60357.1"/>
    </source>
</evidence>
<gene>
    <name evidence="1" type="ORF">X975_08231</name>
</gene>
<dbReference type="EMBL" id="KK113506">
    <property type="protein sequence ID" value="KFM60357.1"/>
    <property type="molecule type" value="Genomic_DNA"/>
</dbReference>
<sequence length="37" mass="4467">MLDVAKAFDCVWHEKLIFKLICNNFTREMTLLIYSFI</sequence>
<dbReference type="Proteomes" id="UP000054359">
    <property type="component" value="Unassembled WGS sequence"/>
</dbReference>
<dbReference type="OrthoDB" id="10065625at2759"/>
<evidence type="ECO:0008006" key="3">
    <source>
        <dbReference type="Google" id="ProtNLM"/>
    </source>
</evidence>